<dbReference type="PANTHER" id="PTHR43598:SF1">
    <property type="entry name" value="FORMATE DEHYDROGENASE-O MAJOR SUBUNIT"/>
    <property type="match status" value="1"/>
</dbReference>
<dbReference type="Proteomes" id="UP000009881">
    <property type="component" value="Unassembled WGS sequence"/>
</dbReference>
<proteinExistence type="inferred from homology"/>
<protein>
    <submittedName>
        <fullName evidence="10">Formate dehydrogenase O alpha subunit</fullName>
    </submittedName>
</protein>
<dbReference type="SMART" id="SM00926">
    <property type="entry name" value="Molybdop_Fe4S4"/>
    <property type="match status" value="1"/>
</dbReference>
<evidence type="ECO:0000259" key="9">
    <source>
        <dbReference type="PROSITE" id="PS51669"/>
    </source>
</evidence>
<keyword evidence="8" id="KW-0411">Iron-sulfur</keyword>
<comment type="similarity">
    <text evidence="3">Belongs to the prokaryotic molybdopterin-containing oxidoreductase family.</text>
</comment>
<feature type="domain" description="4Fe-4S Mo/W bis-MGD-type" evidence="9">
    <location>
        <begin position="51"/>
        <end position="107"/>
    </location>
</feature>
<accession>K9HEI7</accession>
<dbReference type="Gene3D" id="3.40.50.740">
    <property type="match status" value="1"/>
</dbReference>
<evidence type="ECO:0000256" key="8">
    <source>
        <dbReference type="ARBA" id="ARBA00023014"/>
    </source>
</evidence>
<gene>
    <name evidence="10" type="ORF">C882_0682</name>
</gene>
<dbReference type="SUPFAM" id="SSF53706">
    <property type="entry name" value="Formate dehydrogenase/DMSO reductase, domains 1-3"/>
    <property type="match status" value="1"/>
</dbReference>
<evidence type="ECO:0000256" key="4">
    <source>
        <dbReference type="ARBA" id="ARBA00022485"/>
    </source>
</evidence>
<dbReference type="EMBL" id="ANHY01000014">
    <property type="protein sequence ID" value="EKV28918.1"/>
    <property type="molecule type" value="Genomic_DNA"/>
</dbReference>
<comment type="caution">
    <text evidence="10">The sequence shown here is derived from an EMBL/GenBank/DDBJ whole genome shotgun (WGS) entry which is preliminary data.</text>
</comment>
<dbReference type="Pfam" id="PF04879">
    <property type="entry name" value="Molybdop_Fe4S4"/>
    <property type="match status" value="1"/>
</dbReference>
<dbReference type="STRING" id="1238182.C882_0682"/>
<keyword evidence="7" id="KW-0408">Iron</keyword>
<dbReference type="GO" id="GO:0030313">
    <property type="term" value="C:cell envelope"/>
    <property type="evidence" value="ECO:0007669"/>
    <property type="project" value="UniProtKB-SubCell"/>
</dbReference>
<keyword evidence="5" id="KW-0479">Metal-binding</keyword>
<evidence type="ECO:0000313" key="10">
    <source>
        <dbReference type="EMBL" id="EKV28918.1"/>
    </source>
</evidence>
<dbReference type="InterPro" id="IPR006963">
    <property type="entry name" value="Mopterin_OxRdtase_4Fe-4S_dom"/>
</dbReference>
<evidence type="ECO:0000256" key="2">
    <source>
        <dbReference type="ARBA" id="ARBA00004196"/>
    </source>
</evidence>
<sequence>MSRDRRTPFNRVGEFLNQWSVPRQMRGADHRTDAARSRMSETLRPRLEDADRVGTSICPYCAVGCAQLVYARDGRAIHVEGDPRSPINEGTLCPKGSATIGWMNAPDRLSKVLHRAPYSDRWEEKPLDWAMDRIAHLTRQTRDETFVEALPGGETVNHTLGLASLGGATLDNEENYAIKKLFGGGLGMVWIENQARV</sequence>
<evidence type="ECO:0000256" key="1">
    <source>
        <dbReference type="ARBA" id="ARBA00001966"/>
    </source>
</evidence>
<dbReference type="eggNOG" id="COG0243">
    <property type="taxonomic scope" value="Bacteria"/>
</dbReference>
<keyword evidence="11" id="KW-1185">Reference proteome</keyword>
<evidence type="ECO:0000256" key="3">
    <source>
        <dbReference type="ARBA" id="ARBA00010312"/>
    </source>
</evidence>
<comment type="cofactor">
    <cofactor evidence="1">
        <name>[4Fe-4S] cluster</name>
        <dbReference type="ChEBI" id="CHEBI:49883"/>
    </cofactor>
</comment>
<dbReference type="PATRIC" id="fig|1238182.3.peg.2896"/>
<keyword evidence="6" id="KW-0560">Oxidoreductase</keyword>
<dbReference type="PROSITE" id="PS51669">
    <property type="entry name" value="4FE4S_MOW_BIS_MGD"/>
    <property type="match status" value="1"/>
</dbReference>
<dbReference type="AlphaFoldDB" id="K9HEI7"/>
<organism evidence="10 11">
    <name type="scientific">Caenispirillum salinarum AK4</name>
    <dbReference type="NCBI Taxonomy" id="1238182"/>
    <lineage>
        <taxon>Bacteria</taxon>
        <taxon>Pseudomonadati</taxon>
        <taxon>Pseudomonadota</taxon>
        <taxon>Alphaproteobacteria</taxon>
        <taxon>Rhodospirillales</taxon>
        <taxon>Novispirillaceae</taxon>
        <taxon>Caenispirillum</taxon>
    </lineage>
</organism>
<evidence type="ECO:0000313" key="11">
    <source>
        <dbReference type="Proteomes" id="UP000009881"/>
    </source>
</evidence>
<dbReference type="GO" id="GO:0009055">
    <property type="term" value="F:electron transfer activity"/>
    <property type="evidence" value="ECO:0007669"/>
    <property type="project" value="TreeGrafter"/>
</dbReference>
<evidence type="ECO:0000256" key="7">
    <source>
        <dbReference type="ARBA" id="ARBA00023004"/>
    </source>
</evidence>
<keyword evidence="4" id="KW-0004">4Fe-4S</keyword>
<dbReference type="GO" id="GO:0030151">
    <property type="term" value="F:molybdenum ion binding"/>
    <property type="evidence" value="ECO:0007669"/>
    <property type="project" value="TreeGrafter"/>
</dbReference>
<dbReference type="GO" id="GO:0051539">
    <property type="term" value="F:4 iron, 4 sulfur cluster binding"/>
    <property type="evidence" value="ECO:0007669"/>
    <property type="project" value="UniProtKB-KW"/>
</dbReference>
<evidence type="ECO:0000256" key="5">
    <source>
        <dbReference type="ARBA" id="ARBA00022723"/>
    </source>
</evidence>
<comment type="subcellular location">
    <subcellularLocation>
        <location evidence="2">Cell envelope</location>
    </subcellularLocation>
</comment>
<dbReference type="PANTHER" id="PTHR43598">
    <property type="entry name" value="TUNGSTEN-CONTAINING FORMYLMETHANOFURAN DEHYDROGENASE 2 SUBUNIT B"/>
    <property type="match status" value="1"/>
</dbReference>
<evidence type="ECO:0000256" key="6">
    <source>
        <dbReference type="ARBA" id="ARBA00023002"/>
    </source>
</evidence>
<reference evidence="10 11" key="1">
    <citation type="journal article" date="2013" name="Genome Announc.">
        <title>Draft Genome Sequence of an Alphaproteobacterium, Caenispirillum salinarum AK4(T), Isolated from a Solar Saltern.</title>
        <authorList>
            <person name="Khatri I."/>
            <person name="Singh A."/>
            <person name="Korpole S."/>
            <person name="Pinnaka A.K."/>
            <person name="Subramanian S."/>
        </authorList>
    </citation>
    <scope>NUCLEOTIDE SEQUENCE [LARGE SCALE GENOMIC DNA]</scope>
    <source>
        <strain evidence="10 11">AK4</strain>
    </source>
</reference>
<dbReference type="GO" id="GO:0016491">
    <property type="term" value="F:oxidoreductase activity"/>
    <property type="evidence" value="ECO:0007669"/>
    <property type="project" value="UniProtKB-KW"/>
</dbReference>
<name>K9HEI7_9PROT</name>
<dbReference type="GO" id="GO:0009061">
    <property type="term" value="P:anaerobic respiration"/>
    <property type="evidence" value="ECO:0007669"/>
    <property type="project" value="TreeGrafter"/>
</dbReference>
<dbReference type="Gene3D" id="2.20.25.90">
    <property type="entry name" value="ADC-like domains"/>
    <property type="match status" value="1"/>
</dbReference>